<feature type="transmembrane region" description="Helical" evidence="7">
    <location>
        <begin position="114"/>
        <end position="133"/>
    </location>
</feature>
<evidence type="ECO:0000256" key="2">
    <source>
        <dbReference type="ARBA" id="ARBA00010792"/>
    </source>
</evidence>
<dbReference type="PANTHER" id="PTHR42709">
    <property type="entry name" value="ALKALINE PHOSPHATASE LIKE PROTEIN"/>
    <property type="match status" value="1"/>
</dbReference>
<reference evidence="8" key="1">
    <citation type="journal article" date="2020" name="mSystems">
        <title>Genome- and Community-Level Interaction Insights into Carbon Utilization and Element Cycling Functions of Hydrothermarchaeota in Hydrothermal Sediment.</title>
        <authorList>
            <person name="Zhou Z."/>
            <person name="Liu Y."/>
            <person name="Xu W."/>
            <person name="Pan J."/>
            <person name="Luo Z.H."/>
            <person name="Li M."/>
        </authorList>
    </citation>
    <scope>NUCLEOTIDE SEQUENCE [LARGE SCALE GENOMIC DNA]</scope>
    <source>
        <strain evidence="8">SpSt-289</strain>
    </source>
</reference>
<comment type="similarity">
    <text evidence="2">Belongs to the DedA family.</text>
</comment>
<keyword evidence="3" id="KW-1003">Cell membrane</keyword>
<gene>
    <name evidence="8" type="ORF">ENQ20_19600</name>
</gene>
<protein>
    <recommendedName>
        <fullName evidence="9">DedA family protein</fullName>
    </recommendedName>
</protein>
<evidence type="ECO:0000256" key="7">
    <source>
        <dbReference type="SAM" id="Phobius"/>
    </source>
</evidence>
<name>A0A7C1JG16_9CHLR</name>
<evidence type="ECO:0000256" key="6">
    <source>
        <dbReference type="ARBA" id="ARBA00023136"/>
    </source>
</evidence>
<feature type="transmembrane region" description="Helical" evidence="7">
    <location>
        <begin position="58"/>
        <end position="77"/>
    </location>
</feature>
<comment type="subcellular location">
    <subcellularLocation>
        <location evidence="1">Cell membrane</location>
        <topology evidence="1">Multi-pass membrane protein</topology>
    </subcellularLocation>
</comment>
<proteinExistence type="inferred from homology"/>
<evidence type="ECO:0000256" key="5">
    <source>
        <dbReference type="ARBA" id="ARBA00022989"/>
    </source>
</evidence>
<evidence type="ECO:0000256" key="1">
    <source>
        <dbReference type="ARBA" id="ARBA00004651"/>
    </source>
</evidence>
<organism evidence="8">
    <name type="scientific">Caldilinea aerophila</name>
    <dbReference type="NCBI Taxonomy" id="133453"/>
    <lineage>
        <taxon>Bacteria</taxon>
        <taxon>Bacillati</taxon>
        <taxon>Chloroflexota</taxon>
        <taxon>Caldilineae</taxon>
        <taxon>Caldilineales</taxon>
        <taxon>Caldilineaceae</taxon>
        <taxon>Caldilinea</taxon>
    </lineage>
</organism>
<dbReference type="AlphaFoldDB" id="A0A7C1JG16"/>
<keyword evidence="6 7" id="KW-0472">Membrane</keyword>
<evidence type="ECO:0008006" key="9">
    <source>
        <dbReference type="Google" id="ProtNLM"/>
    </source>
</evidence>
<sequence length="227" mass="25687">MNLGAFIEQAWHAIQTGQLPDLGHWSYVILVVLVFIEGPVATLVAATMAASGILRADLVFLCSMLANFMADVFWYLLGYFGGSHRLLLRIDWIRRRWFTIRRIQRNLRTRAAKIYLLTKLSMGMLTIPLLLAAGMSRVPWLRLAAVSLIIEPVWNALLVLAGLRLGEYVAQLEHGLQVWAIVGTIIVFFILLTAYRRMFARIAHRMGVDLDEVQSSERSYREPSSSG</sequence>
<evidence type="ECO:0000256" key="3">
    <source>
        <dbReference type="ARBA" id="ARBA00022475"/>
    </source>
</evidence>
<evidence type="ECO:0000256" key="4">
    <source>
        <dbReference type="ARBA" id="ARBA00022692"/>
    </source>
</evidence>
<dbReference type="InterPro" id="IPR051311">
    <property type="entry name" value="DedA_domain"/>
</dbReference>
<feature type="transmembrane region" description="Helical" evidence="7">
    <location>
        <begin position="176"/>
        <end position="195"/>
    </location>
</feature>
<dbReference type="PANTHER" id="PTHR42709:SF6">
    <property type="entry name" value="UNDECAPRENYL PHOSPHATE TRANSPORTER A"/>
    <property type="match status" value="1"/>
</dbReference>
<evidence type="ECO:0000313" key="8">
    <source>
        <dbReference type="EMBL" id="HDX33664.1"/>
    </source>
</evidence>
<feature type="transmembrane region" description="Helical" evidence="7">
    <location>
        <begin position="25"/>
        <end position="46"/>
    </location>
</feature>
<feature type="transmembrane region" description="Helical" evidence="7">
    <location>
        <begin position="140"/>
        <end position="164"/>
    </location>
</feature>
<accession>A0A7C1JG16</accession>
<dbReference type="GO" id="GO:0005886">
    <property type="term" value="C:plasma membrane"/>
    <property type="evidence" value="ECO:0007669"/>
    <property type="project" value="UniProtKB-SubCell"/>
</dbReference>
<dbReference type="EMBL" id="DSMG01000198">
    <property type="protein sequence ID" value="HDX33664.1"/>
    <property type="molecule type" value="Genomic_DNA"/>
</dbReference>
<comment type="caution">
    <text evidence="8">The sequence shown here is derived from an EMBL/GenBank/DDBJ whole genome shotgun (WGS) entry which is preliminary data.</text>
</comment>
<keyword evidence="5 7" id="KW-1133">Transmembrane helix</keyword>
<keyword evidence="4 7" id="KW-0812">Transmembrane</keyword>